<feature type="compositionally biased region" description="Basic and acidic residues" evidence="1">
    <location>
        <begin position="1"/>
        <end position="10"/>
    </location>
</feature>
<organism evidence="2 3">
    <name type="scientific">Bosea eneae</name>
    <dbReference type="NCBI Taxonomy" id="151454"/>
    <lineage>
        <taxon>Bacteria</taxon>
        <taxon>Pseudomonadati</taxon>
        <taxon>Pseudomonadota</taxon>
        <taxon>Alphaproteobacteria</taxon>
        <taxon>Hyphomicrobiales</taxon>
        <taxon>Boseaceae</taxon>
        <taxon>Bosea</taxon>
    </lineage>
</organism>
<reference evidence="3" key="1">
    <citation type="journal article" date="2019" name="Int. J. Syst. Evol. Microbiol.">
        <title>The Global Catalogue of Microorganisms (GCM) 10K type strain sequencing project: providing services to taxonomists for standard genome sequencing and annotation.</title>
        <authorList>
            <consortium name="The Broad Institute Genomics Platform"/>
            <consortium name="The Broad Institute Genome Sequencing Center for Infectious Disease"/>
            <person name="Wu L."/>
            <person name="Ma J."/>
        </authorList>
    </citation>
    <scope>NUCLEOTIDE SEQUENCE [LARGE SCALE GENOMIC DNA]</scope>
    <source>
        <strain evidence="3">NCAIM B.01391</strain>
    </source>
</reference>
<dbReference type="Proteomes" id="UP001596053">
    <property type="component" value="Unassembled WGS sequence"/>
</dbReference>
<dbReference type="EMBL" id="JBHSLW010000006">
    <property type="protein sequence ID" value="MFC5418729.1"/>
    <property type="molecule type" value="Genomic_DNA"/>
</dbReference>
<protein>
    <submittedName>
        <fullName evidence="2">Uncharacterized protein</fullName>
    </submittedName>
</protein>
<dbReference type="RefSeq" id="WP_377796093.1">
    <property type="nucleotide sequence ID" value="NZ_JBHSLW010000006.1"/>
</dbReference>
<proteinExistence type="predicted"/>
<feature type="region of interest" description="Disordered" evidence="1">
    <location>
        <begin position="1"/>
        <end position="71"/>
    </location>
</feature>
<evidence type="ECO:0000313" key="2">
    <source>
        <dbReference type="EMBL" id="MFC5418729.1"/>
    </source>
</evidence>
<keyword evidence="3" id="KW-1185">Reference proteome</keyword>
<evidence type="ECO:0000313" key="3">
    <source>
        <dbReference type="Proteomes" id="UP001596053"/>
    </source>
</evidence>
<gene>
    <name evidence="2" type="ORF">ACFPOB_04040</name>
</gene>
<name>A0ABW0INE0_9HYPH</name>
<accession>A0ABW0INE0</accession>
<evidence type="ECO:0000256" key="1">
    <source>
        <dbReference type="SAM" id="MobiDB-lite"/>
    </source>
</evidence>
<sequence length="71" mass="7732">MPNKRSDRLTDTPATFVTARRPGQSGAHEQRRAGPNPRSAHPTGPHAPYEPADPEGLAASKHQRKETPGER</sequence>
<comment type="caution">
    <text evidence="2">The sequence shown here is derived from an EMBL/GenBank/DDBJ whole genome shotgun (WGS) entry which is preliminary data.</text>
</comment>